<dbReference type="PANTHER" id="PTHR18968:SF167">
    <property type="entry name" value="ACETOLACTATE SYNTHASE LARGE SUBUNIT ILVB2-RELATED"/>
    <property type="match status" value="1"/>
</dbReference>
<dbReference type="SUPFAM" id="SSF52518">
    <property type="entry name" value="Thiamin diphosphate-binding fold (THDP-binding)"/>
    <property type="match status" value="2"/>
</dbReference>
<evidence type="ECO:0000256" key="1">
    <source>
        <dbReference type="ARBA" id="ARBA00007812"/>
    </source>
</evidence>
<dbReference type="PANTHER" id="PTHR18968">
    <property type="entry name" value="THIAMINE PYROPHOSPHATE ENZYMES"/>
    <property type="match status" value="1"/>
</dbReference>
<dbReference type="CDD" id="cd00568">
    <property type="entry name" value="TPP_enzymes"/>
    <property type="match status" value="1"/>
</dbReference>
<dbReference type="InterPro" id="IPR029035">
    <property type="entry name" value="DHS-like_NAD/FAD-binding_dom"/>
</dbReference>
<dbReference type="SUPFAM" id="SSF52467">
    <property type="entry name" value="DHS-like NAD/FAD-binding domain"/>
    <property type="match status" value="1"/>
</dbReference>
<dbReference type="GO" id="GO:0050660">
    <property type="term" value="F:flavin adenine dinucleotide binding"/>
    <property type="evidence" value="ECO:0007669"/>
    <property type="project" value="TreeGrafter"/>
</dbReference>
<sequence>MPHSRAHGGVHHGVRGGARHLADALAELGVEVAFGLPGVHNLPVWEAFAATGIRLIGVRHEQAAAYAADGYARATGRLGVAVVTTGPGAANTLAGVGEAMASASPVLVLATDIPAALRRPGVVRGVLHESRDQRAMFVPVTKGARTVGSAAEIAAAVRGAAGLALLPQSGPVYLGIPADLLRQEAARQADAEPPTDRLPAVGLAEIERARQTLARARRPLVWAGGGALRAGAGPMLGELAEKLAAPVITTFAARGLLPPEHPCLAPNPVHAPEVGELWDEADVVLGVGTDFDGLMTQNWLMPPPPTLITVNVDAADAAKNYRPQQNLLGDARDVVRELAAGLAPRPGRPELTARLERIGTRVWHRVRQEEPQAAEFLAALQETLPDSSRLITDMCVAGYWIGGFHRVPAPRALAYPMGWGTLGFGFPAALGSAAAGGGRAVCVSGDGGFLYGCGELATLAQEQLPVTVILVDDAGYGMLRHDQTLAGLPHRGVDLVTPDFVGLARSFGVHADRVDGFGRAFRRLLREFTHAAEPNILVVSAALRPPLNTSPRWYRKQAG</sequence>
<dbReference type="GO" id="GO:0009097">
    <property type="term" value="P:isoleucine biosynthetic process"/>
    <property type="evidence" value="ECO:0007669"/>
    <property type="project" value="TreeGrafter"/>
</dbReference>
<dbReference type="CDD" id="cd07035">
    <property type="entry name" value="TPP_PYR_POX_like"/>
    <property type="match status" value="1"/>
</dbReference>
<dbReference type="GO" id="GO:0009099">
    <property type="term" value="P:L-valine biosynthetic process"/>
    <property type="evidence" value="ECO:0007669"/>
    <property type="project" value="TreeGrafter"/>
</dbReference>
<keyword evidence="8" id="KW-1185">Reference proteome</keyword>
<dbReference type="GO" id="GO:0030976">
    <property type="term" value="F:thiamine pyrophosphate binding"/>
    <property type="evidence" value="ECO:0007669"/>
    <property type="project" value="InterPro"/>
</dbReference>
<comment type="similarity">
    <text evidence="1 3">Belongs to the TPP enzyme family.</text>
</comment>
<dbReference type="InterPro" id="IPR045229">
    <property type="entry name" value="TPP_enz"/>
</dbReference>
<feature type="domain" description="Thiamine pyrophosphate enzyme central" evidence="4">
    <location>
        <begin position="206"/>
        <end position="338"/>
    </location>
</feature>
<dbReference type="Gene3D" id="3.40.50.1220">
    <property type="entry name" value="TPP-binding domain"/>
    <property type="match status" value="1"/>
</dbReference>
<dbReference type="InterPro" id="IPR011766">
    <property type="entry name" value="TPP_enzyme_TPP-bd"/>
</dbReference>
<comment type="caution">
    <text evidence="7">The sequence shown here is derived from an EMBL/GenBank/DDBJ whole genome shotgun (WGS) entry which is preliminary data.</text>
</comment>
<feature type="domain" description="Thiamine pyrophosphate enzyme TPP-binding" evidence="5">
    <location>
        <begin position="400"/>
        <end position="536"/>
    </location>
</feature>
<dbReference type="Pfam" id="PF00205">
    <property type="entry name" value="TPP_enzyme_M"/>
    <property type="match status" value="1"/>
</dbReference>
<gene>
    <name evidence="7" type="ORF">FB471_2182</name>
</gene>
<dbReference type="EMBL" id="VFML01000001">
    <property type="protein sequence ID" value="TQJ02453.1"/>
    <property type="molecule type" value="Genomic_DNA"/>
</dbReference>
<dbReference type="GO" id="GO:0000287">
    <property type="term" value="F:magnesium ion binding"/>
    <property type="evidence" value="ECO:0007669"/>
    <property type="project" value="InterPro"/>
</dbReference>
<keyword evidence="2 3" id="KW-0786">Thiamine pyrophosphate</keyword>
<name>A0A542DH86_AMYCI</name>
<dbReference type="GO" id="GO:0003984">
    <property type="term" value="F:acetolactate synthase activity"/>
    <property type="evidence" value="ECO:0007669"/>
    <property type="project" value="TreeGrafter"/>
</dbReference>
<dbReference type="InterPro" id="IPR012000">
    <property type="entry name" value="Thiamin_PyroP_enz_cen_dom"/>
</dbReference>
<accession>A0A542DH86</accession>
<evidence type="ECO:0000313" key="8">
    <source>
        <dbReference type="Proteomes" id="UP000320876"/>
    </source>
</evidence>
<dbReference type="AlphaFoldDB" id="A0A542DH86"/>
<dbReference type="InterPro" id="IPR029061">
    <property type="entry name" value="THDP-binding"/>
</dbReference>
<dbReference type="GO" id="GO:0005948">
    <property type="term" value="C:acetolactate synthase complex"/>
    <property type="evidence" value="ECO:0007669"/>
    <property type="project" value="TreeGrafter"/>
</dbReference>
<dbReference type="Gene3D" id="3.40.50.970">
    <property type="match status" value="2"/>
</dbReference>
<proteinExistence type="inferred from homology"/>
<dbReference type="Pfam" id="PF02775">
    <property type="entry name" value="TPP_enzyme_C"/>
    <property type="match status" value="1"/>
</dbReference>
<evidence type="ECO:0000259" key="5">
    <source>
        <dbReference type="Pfam" id="PF02775"/>
    </source>
</evidence>
<organism evidence="7 8">
    <name type="scientific">Amycolatopsis cihanbeyliensis</name>
    <dbReference type="NCBI Taxonomy" id="1128664"/>
    <lineage>
        <taxon>Bacteria</taxon>
        <taxon>Bacillati</taxon>
        <taxon>Actinomycetota</taxon>
        <taxon>Actinomycetes</taxon>
        <taxon>Pseudonocardiales</taxon>
        <taxon>Pseudonocardiaceae</taxon>
        <taxon>Amycolatopsis</taxon>
    </lineage>
</organism>
<evidence type="ECO:0000259" key="4">
    <source>
        <dbReference type="Pfam" id="PF00205"/>
    </source>
</evidence>
<evidence type="ECO:0000313" key="7">
    <source>
        <dbReference type="EMBL" id="TQJ02453.1"/>
    </source>
</evidence>
<protein>
    <submittedName>
        <fullName evidence="7">Acetolactate synthase-1/2/3 large subunit</fullName>
    </submittedName>
</protein>
<dbReference type="InterPro" id="IPR012001">
    <property type="entry name" value="Thiamin_PyroP_enz_TPP-bd_dom"/>
</dbReference>
<reference evidence="7 8" key="1">
    <citation type="submission" date="2019-06" db="EMBL/GenBank/DDBJ databases">
        <title>Sequencing the genomes of 1000 actinobacteria strains.</title>
        <authorList>
            <person name="Klenk H.-P."/>
        </authorList>
    </citation>
    <scope>NUCLEOTIDE SEQUENCE [LARGE SCALE GENOMIC DNA]</scope>
    <source>
        <strain evidence="7 8">DSM 45679</strain>
    </source>
</reference>
<dbReference type="Pfam" id="PF02776">
    <property type="entry name" value="TPP_enzyme_N"/>
    <property type="match status" value="1"/>
</dbReference>
<dbReference type="Proteomes" id="UP000320876">
    <property type="component" value="Unassembled WGS sequence"/>
</dbReference>
<feature type="domain" description="Thiamine pyrophosphate enzyme N-terminal TPP-binding" evidence="6">
    <location>
        <begin position="17"/>
        <end position="135"/>
    </location>
</feature>
<evidence type="ECO:0000256" key="3">
    <source>
        <dbReference type="RuleBase" id="RU362132"/>
    </source>
</evidence>
<evidence type="ECO:0000256" key="2">
    <source>
        <dbReference type="ARBA" id="ARBA00023052"/>
    </source>
</evidence>
<evidence type="ECO:0000259" key="6">
    <source>
        <dbReference type="Pfam" id="PF02776"/>
    </source>
</evidence>